<dbReference type="InterPro" id="IPR052539">
    <property type="entry name" value="MGD_biosynthesis_adapter"/>
</dbReference>
<evidence type="ECO:0000313" key="3">
    <source>
        <dbReference type="Proteomes" id="UP000677436"/>
    </source>
</evidence>
<name>A0A8D5UDP5_9BACL</name>
<dbReference type="GO" id="GO:0006777">
    <property type="term" value="P:Mo-molybdopterin cofactor biosynthetic process"/>
    <property type="evidence" value="ECO:0007669"/>
    <property type="project" value="InterPro"/>
</dbReference>
<reference evidence="2" key="2">
    <citation type="journal article" date="2021" name="Microbiol. Resour. Announc.">
        <title>Complete Genome Sequence of Polycladomyces abyssicola JIR-001T, Isolated from Hemipelagic Sediment in Deep Seawater.</title>
        <authorList>
            <person name="Tsubouchi T."/>
            <person name="Kaneko Y."/>
        </authorList>
    </citation>
    <scope>NUCLEOTIDE SEQUENCE</scope>
    <source>
        <strain evidence="2">JIR-001</strain>
    </source>
</reference>
<dbReference type="InterPro" id="IPR027417">
    <property type="entry name" value="P-loop_NTPase"/>
</dbReference>
<dbReference type="Pfam" id="PF03205">
    <property type="entry name" value="MobB"/>
    <property type="match status" value="1"/>
</dbReference>
<evidence type="ECO:0000313" key="2">
    <source>
        <dbReference type="EMBL" id="BCU81357.1"/>
    </source>
</evidence>
<organism evidence="2 3">
    <name type="scientific">Polycladomyces abyssicola</name>
    <dbReference type="NCBI Taxonomy" id="1125966"/>
    <lineage>
        <taxon>Bacteria</taxon>
        <taxon>Bacillati</taxon>
        <taxon>Bacillota</taxon>
        <taxon>Bacilli</taxon>
        <taxon>Bacillales</taxon>
        <taxon>Thermoactinomycetaceae</taxon>
        <taxon>Polycladomyces</taxon>
    </lineage>
</organism>
<dbReference type="NCBIfam" id="TIGR00176">
    <property type="entry name" value="mobB"/>
    <property type="match status" value="1"/>
</dbReference>
<protein>
    <submittedName>
        <fullName evidence="2">Molybdopterin-guanine dinucleotide biosynthesis protein MobB</fullName>
    </submittedName>
</protein>
<dbReference type="PANTHER" id="PTHR40072:SF1">
    <property type="entry name" value="MOLYBDOPTERIN-GUANINE DINUCLEOTIDE BIOSYNTHESIS ADAPTER PROTEIN"/>
    <property type="match status" value="1"/>
</dbReference>
<dbReference type="SUPFAM" id="SSF52540">
    <property type="entry name" value="P-loop containing nucleoside triphosphate hydrolases"/>
    <property type="match status" value="1"/>
</dbReference>
<feature type="domain" description="Molybdopterin-guanine dinucleotide biosynthesis protein B (MobB)" evidence="1">
    <location>
        <begin position="7"/>
        <end position="134"/>
    </location>
</feature>
<dbReference type="CDD" id="cd03116">
    <property type="entry name" value="MobB"/>
    <property type="match status" value="1"/>
</dbReference>
<proteinExistence type="predicted"/>
<dbReference type="EMBL" id="AP024601">
    <property type="protein sequence ID" value="BCU81357.1"/>
    <property type="molecule type" value="Genomic_DNA"/>
</dbReference>
<evidence type="ECO:0000259" key="1">
    <source>
        <dbReference type="Pfam" id="PF03205"/>
    </source>
</evidence>
<dbReference type="PANTHER" id="PTHR40072">
    <property type="entry name" value="MOLYBDOPTERIN-GUANINE DINUCLEOTIDE BIOSYNTHESIS ADAPTER PROTEIN-RELATED"/>
    <property type="match status" value="1"/>
</dbReference>
<dbReference type="InterPro" id="IPR004435">
    <property type="entry name" value="MobB_dom"/>
</dbReference>
<dbReference type="KEGG" id="pabs:JIR001_11400"/>
<dbReference type="Gene3D" id="3.40.50.300">
    <property type="entry name" value="P-loop containing nucleotide triphosphate hydrolases"/>
    <property type="match status" value="1"/>
</dbReference>
<keyword evidence="3" id="KW-1185">Reference proteome</keyword>
<dbReference type="AlphaFoldDB" id="A0A8D5UDP5"/>
<dbReference type="RefSeq" id="WP_212774600.1">
    <property type="nucleotide sequence ID" value="NZ_AP024601.1"/>
</dbReference>
<sequence length="165" mass="19036">MQQQPAVLSIVGYSNSGKTTLITRLIERLCQRGWKVGTIKHHGKTMEWDQPEKDTWRHREAGADIVTITASNQTVVCFPRTLEVEELLPFYSACDLVLVEGFKRAGWPKWVILRREEDLPLLRELHNIQAVVSWFPTDDCPYPLYAIDDVDGMEAALVRWLNEEK</sequence>
<dbReference type="Proteomes" id="UP000677436">
    <property type="component" value="Chromosome"/>
</dbReference>
<accession>A0A8D5UDP5</accession>
<gene>
    <name evidence="2" type="primary">mobB</name>
    <name evidence="2" type="ORF">JIR001_11400</name>
</gene>
<reference evidence="2" key="1">
    <citation type="journal article" date="2013" name="Int. J. Syst. Evol. Microbiol.">
        <title>Polycladomyces abyssicola gen. nov., sp. nov., a thermophilic filamentous bacterium isolated from hemipelagic sediment.</title>
        <authorList>
            <person name="Tsubouchi T."/>
            <person name="Shimane Y."/>
            <person name="Mori K."/>
            <person name="Usui K."/>
            <person name="Hiraki T."/>
            <person name="Tame A."/>
            <person name="Uematsu K."/>
            <person name="Maruyama T."/>
            <person name="Hatada Y."/>
        </authorList>
    </citation>
    <scope>NUCLEOTIDE SEQUENCE</scope>
    <source>
        <strain evidence="2">JIR-001</strain>
    </source>
</reference>
<dbReference type="GO" id="GO:0005525">
    <property type="term" value="F:GTP binding"/>
    <property type="evidence" value="ECO:0007669"/>
    <property type="project" value="InterPro"/>
</dbReference>